<dbReference type="AlphaFoldDB" id="A0A7W9T4Q8"/>
<dbReference type="RefSeq" id="WP_183405610.1">
    <property type="nucleotide sequence ID" value="NZ_JACHGG010000018.1"/>
</dbReference>
<evidence type="ECO:0000313" key="2">
    <source>
        <dbReference type="EMBL" id="MBB6061546.1"/>
    </source>
</evidence>
<organism evidence="2 3">
    <name type="scientific">Hymenobacter luteus</name>
    <dbReference type="NCBI Taxonomy" id="1411122"/>
    <lineage>
        <taxon>Bacteria</taxon>
        <taxon>Pseudomonadati</taxon>
        <taxon>Bacteroidota</taxon>
        <taxon>Cytophagia</taxon>
        <taxon>Cytophagales</taxon>
        <taxon>Hymenobacteraceae</taxon>
        <taxon>Hymenobacter</taxon>
    </lineage>
</organism>
<keyword evidence="3" id="KW-1185">Reference proteome</keyword>
<gene>
    <name evidence="2" type="ORF">HNQ93_004427</name>
</gene>
<proteinExistence type="predicted"/>
<sequence>MANTLDDFWFDEQANKEEAEQARITSPQSLGPDEDEDEDEDRSSKWDDDDEDDEERIMRSLDSGDGDLYGY</sequence>
<dbReference type="EMBL" id="JACHGG010000018">
    <property type="protein sequence ID" value="MBB6061546.1"/>
    <property type="molecule type" value="Genomic_DNA"/>
</dbReference>
<evidence type="ECO:0000256" key="1">
    <source>
        <dbReference type="SAM" id="MobiDB-lite"/>
    </source>
</evidence>
<feature type="compositionally biased region" description="Acidic residues" evidence="1">
    <location>
        <begin position="32"/>
        <end position="55"/>
    </location>
</feature>
<accession>A0A7W9T4Q8</accession>
<evidence type="ECO:0000313" key="3">
    <source>
        <dbReference type="Proteomes" id="UP000532746"/>
    </source>
</evidence>
<comment type="caution">
    <text evidence="2">The sequence shown here is derived from an EMBL/GenBank/DDBJ whole genome shotgun (WGS) entry which is preliminary data.</text>
</comment>
<protein>
    <submittedName>
        <fullName evidence="2">Uncharacterized protein</fullName>
    </submittedName>
</protein>
<name>A0A7W9T4Q8_9BACT</name>
<dbReference type="Proteomes" id="UP000532746">
    <property type="component" value="Unassembled WGS sequence"/>
</dbReference>
<reference evidence="2 3" key="1">
    <citation type="submission" date="2020-08" db="EMBL/GenBank/DDBJ databases">
        <title>Genomic Encyclopedia of Type Strains, Phase IV (KMG-IV): sequencing the most valuable type-strain genomes for metagenomic binning, comparative biology and taxonomic classification.</title>
        <authorList>
            <person name="Goeker M."/>
        </authorList>
    </citation>
    <scope>NUCLEOTIDE SEQUENCE [LARGE SCALE GENOMIC DNA]</scope>
    <source>
        <strain evidence="2 3">DSM 26718</strain>
    </source>
</reference>
<feature type="region of interest" description="Disordered" evidence="1">
    <location>
        <begin position="1"/>
        <end position="71"/>
    </location>
</feature>